<organism evidence="4 5">
    <name type="scientific">Colocasia esculenta</name>
    <name type="common">Wild taro</name>
    <name type="synonym">Arum esculentum</name>
    <dbReference type="NCBI Taxonomy" id="4460"/>
    <lineage>
        <taxon>Eukaryota</taxon>
        <taxon>Viridiplantae</taxon>
        <taxon>Streptophyta</taxon>
        <taxon>Embryophyta</taxon>
        <taxon>Tracheophyta</taxon>
        <taxon>Spermatophyta</taxon>
        <taxon>Magnoliopsida</taxon>
        <taxon>Liliopsida</taxon>
        <taxon>Araceae</taxon>
        <taxon>Aroideae</taxon>
        <taxon>Colocasieae</taxon>
        <taxon>Colocasia</taxon>
    </lineage>
</organism>
<comment type="caution">
    <text evidence="4">The sequence shown here is derived from an EMBL/GenBank/DDBJ whole genome shotgun (WGS) entry which is preliminary data.</text>
</comment>
<accession>A0A843TYZ7</accession>
<dbReference type="OrthoDB" id="1903413at2759"/>
<evidence type="ECO:0000256" key="3">
    <source>
        <dbReference type="SAM" id="Phobius"/>
    </source>
</evidence>
<keyword evidence="3" id="KW-0472">Membrane</keyword>
<evidence type="ECO:0000256" key="1">
    <source>
        <dbReference type="SAM" id="Coils"/>
    </source>
</evidence>
<dbReference type="EMBL" id="NMUH01000216">
    <property type="protein sequence ID" value="MQL74623.1"/>
    <property type="molecule type" value="Genomic_DNA"/>
</dbReference>
<sequence>MGLIPCHAPCREAEGRAVTPHPAPPPPATSICGLLSPPHTHPDPCNNRRRRCSPPPLRTRTAASWDMGKHLSSVADSVLQRCAETVDTTADELVAEFELGLEPAVENDYSRKLVEYCSSRALIGKLRGGDAGDKIADGSFSRFTFDMMLAWETPSASDEESHSEGMSKEKEDRREPLKGKEGQAHDDIPLFYSDIMPLLVDEELNVGEDAFVWLATQFPLIADVANARFSFETFTASTANRLHFPGYDKYLKEIDQCVKYLQKQSKPTGVALADDEFILHVEGTVRTQRVVRHVGASSWPGRLTLTNRALYFEASGVISYENAVKIDLSKPGVDHQVRSRSTGPFGAPIFDKAIVYESSELPEGIILEFPEMTSSTRRDHWLALTKEIILLHQFLSKFNIEFPIQAWEMQARSVLGIIRLHAAREMLRIAPPAPGSFLIFALFDELPKGDYVLEELANSLKETNGVYPCSAASILKSLSISHPSIPNLDVKEGSEIPMEKPESLESLETTISQVREEAKEVGAARSTVEDLKEEGTIDAIIVLVELLRPLKDALPRIQGVLNWERPMLTLAVLTVALVITYKEWIGYAIAASLLWGVGIMVWARHRRVGDEHMEIVVTSFGQTTVESLVNAQHGYRDLHTLIQKANITILKLWSILVSRAQKQANEVMGVMAGLAIFFCLVPFKFVMMALIVCTFQPNLGGDKSASRERVRRRLREWWDSIPIIPVRIV</sequence>
<gene>
    <name evidence="4" type="ORF">Taro_006987</name>
</gene>
<dbReference type="AlphaFoldDB" id="A0A843TYZ7"/>
<dbReference type="Proteomes" id="UP000652761">
    <property type="component" value="Unassembled WGS sequence"/>
</dbReference>
<feature type="compositionally biased region" description="Basic and acidic residues" evidence="2">
    <location>
        <begin position="159"/>
        <end position="184"/>
    </location>
</feature>
<dbReference type="SMR" id="A0A843TYZ7"/>
<feature type="region of interest" description="Disordered" evidence="2">
    <location>
        <begin position="15"/>
        <end position="59"/>
    </location>
</feature>
<keyword evidence="3" id="KW-1133">Transmembrane helix</keyword>
<proteinExistence type="predicted"/>
<feature type="transmembrane region" description="Helical" evidence="3">
    <location>
        <begin position="584"/>
        <end position="603"/>
    </location>
</feature>
<dbReference type="Pfam" id="PF04842">
    <property type="entry name" value="DUF639"/>
    <property type="match status" value="1"/>
</dbReference>
<dbReference type="PANTHER" id="PTHR31860:SF5">
    <property type="entry name" value="ARGH (DUF639)"/>
    <property type="match status" value="1"/>
</dbReference>
<dbReference type="PANTHER" id="PTHR31860">
    <property type="entry name" value="HEAT-INDUCIBLE TRANSCRIPTION REPRESSOR (DUF639)-RELATED"/>
    <property type="match status" value="1"/>
</dbReference>
<keyword evidence="1" id="KW-0175">Coiled coil</keyword>
<keyword evidence="3" id="KW-0812">Transmembrane</keyword>
<protein>
    <submittedName>
        <fullName evidence="4">Uncharacterized protein</fullName>
    </submittedName>
</protein>
<name>A0A843TYZ7_COLES</name>
<dbReference type="InterPro" id="IPR006927">
    <property type="entry name" value="DUF639"/>
</dbReference>
<evidence type="ECO:0000313" key="5">
    <source>
        <dbReference type="Proteomes" id="UP000652761"/>
    </source>
</evidence>
<feature type="coiled-coil region" evidence="1">
    <location>
        <begin position="504"/>
        <end position="534"/>
    </location>
</feature>
<reference evidence="4" key="1">
    <citation type="submission" date="2017-07" db="EMBL/GenBank/DDBJ databases">
        <title>Taro Niue Genome Assembly and Annotation.</title>
        <authorList>
            <person name="Atibalentja N."/>
            <person name="Keating K."/>
            <person name="Fields C.J."/>
        </authorList>
    </citation>
    <scope>NUCLEOTIDE SEQUENCE</scope>
    <source>
        <strain evidence="4">Niue_2</strain>
        <tissue evidence="4">Leaf</tissue>
    </source>
</reference>
<evidence type="ECO:0000256" key="2">
    <source>
        <dbReference type="SAM" id="MobiDB-lite"/>
    </source>
</evidence>
<feature type="region of interest" description="Disordered" evidence="2">
    <location>
        <begin position="154"/>
        <end position="184"/>
    </location>
</feature>
<evidence type="ECO:0000313" key="4">
    <source>
        <dbReference type="EMBL" id="MQL74623.1"/>
    </source>
</evidence>
<feature type="transmembrane region" description="Helical" evidence="3">
    <location>
        <begin position="667"/>
        <end position="692"/>
    </location>
</feature>
<keyword evidence="5" id="KW-1185">Reference proteome</keyword>